<evidence type="ECO:0000313" key="4">
    <source>
        <dbReference type="Proteomes" id="UP000517759"/>
    </source>
</evidence>
<accession>A0A7W6F5G1</accession>
<feature type="region of interest" description="Disordered" evidence="1">
    <location>
        <begin position="39"/>
        <end position="65"/>
    </location>
</feature>
<reference evidence="3 4" key="3">
    <citation type="submission" date="2020-08" db="EMBL/GenBank/DDBJ databases">
        <title>Genomic Encyclopedia of Type Strains, Phase IV (KMG-IV): sequencing the most valuable type-strain genomes for metagenomic binning, comparative biology and taxonomic classification.</title>
        <authorList>
            <person name="Goeker M."/>
        </authorList>
    </citation>
    <scope>NUCLEOTIDE SEQUENCE [LARGE SCALE GENOMIC DNA]</scope>
    <source>
        <strain evidence="3 4">DSM 24105</strain>
    </source>
</reference>
<evidence type="ECO:0000313" key="2">
    <source>
        <dbReference type="EMBL" id="GLS47088.1"/>
    </source>
</evidence>
<dbReference type="EMBL" id="BSPG01000081">
    <property type="protein sequence ID" value="GLS47088.1"/>
    <property type="molecule type" value="Genomic_DNA"/>
</dbReference>
<comment type="caution">
    <text evidence="3">The sequence shown here is derived from an EMBL/GenBank/DDBJ whole genome shotgun (WGS) entry which is preliminary data.</text>
</comment>
<dbReference type="Proteomes" id="UP001156881">
    <property type="component" value="Unassembled WGS sequence"/>
</dbReference>
<reference evidence="2" key="4">
    <citation type="submission" date="2023-01" db="EMBL/GenBank/DDBJ databases">
        <title>Draft genome sequence of Methylobacterium brachythecii strain NBRC 107710.</title>
        <authorList>
            <person name="Sun Q."/>
            <person name="Mori K."/>
        </authorList>
    </citation>
    <scope>NUCLEOTIDE SEQUENCE</scope>
    <source>
        <strain evidence="2">NBRC 107710</strain>
    </source>
</reference>
<dbReference type="RefSeq" id="WP_183501645.1">
    <property type="nucleotide sequence ID" value="NZ_BSPG01000081.1"/>
</dbReference>
<organism evidence="3 4">
    <name type="scientific">Methylobacterium brachythecii</name>
    <dbReference type="NCBI Taxonomy" id="1176177"/>
    <lineage>
        <taxon>Bacteria</taxon>
        <taxon>Pseudomonadati</taxon>
        <taxon>Pseudomonadota</taxon>
        <taxon>Alphaproteobacteria</taxon>
        <taxon>Hyphomicrobiales</taxon>
        <taxon>Methylobacteriaceae</taxon>
        <taxon>Methylobacterium</taxon>
    </lineage>
</organism>
<evidence type="ECO:0000313" key="5">
    <source>
        <dbReference type="Proteomes" id="UP001156881"/>
    </source>
</evidence>
<dbReference type="EMBL" id="JACIDN010000001">
    <property type="protein sequence ID" value="MBB3900861.1"/>
    <property type="molecule type" value="Genomic_DNA"/>
</dbReference>
<evidence type="ECO:0000256" key="1">
    <source>
        <dbReference type="SAM" id="MobiDB-lite"/>
    </source>
</evidence>
<evidence type="ECO:0000313" key="3">
    <source>
        <dbReference type="EMBL" id="MBB3900861.1"/>
    </source>
</evidence>
<dbReference type="AlphaFoldDB" id="A0A7W6F5G1"/>
<sequence>MRHSETLPAWAARQRSRRLGRHSDEKVIRWINQGIPAKEDTPRDNAVTSNDNVVAFTPGRSTPTH</sequence>
<reference evidence="2" key="1">
    <citation type="journal article" date="2014" name="Int. J. Syst. Evol. Microbiol.">
        <title>Complete genome of a new Firmicutes species belonging to the dominant human colonic microbiota ('Ruminococcus bicirculans') reveals two chromosomes and a selective capacity to utilize plant glucans.</title>
        <authorList>
            <consortium name="NISC Comparative Sequencing Program"/>
            <person name="Wegmann U."/>
            <person name="Louis P."/>
            <person name="Goesmann A."/>
            <person name="Henrissat B."/>
            <person name="Duncan S.H."/>
            <person name="Flint H.J."/>
        </authorList>
    </citation>
    <scope>NUCLEOTIDE SEQUENCE</scope>
    <source>
        <strain evidence="2">NBRC 107710</strain>
    </source>
</reference>
<gene>
    <name evidence="2" type="ORF">GCM10007884_50900</name>
    <name evidence="3" type="ORF">GGR33_000341</name>
</gene>
<keyword evidence="5" id="KW-1185">Reference proteome</keyword>
<dbReference type="Proteomes" id="UP000517759">
    <property type="component" value="Unassembled WGS sequence"/>
</dbReference>
<proteinExistence type="predicted"/>
<name>A0A7W6F5G1_9HYPH</name>
<reference evidence="5" key="2">
    <citation type="journal article" date="2019" name="Int. J. Syst. Evol. Microbiol.">
        <title>The Global Catalogue of Microorganisms (GCM) 10K type strain sequencing project: providing services to taxonomists for standard genome sequencing and annotation.</title>
        <authorList>
            <consortium name="The Broad Institute Genomics Platform"/>
            <consortium name="The Broad Institute Genome Sequencing Center for Infectious Disease"/>
            <person name="Wu L."/>
            <person name="Ma J."/>
        </authorList>
    </citation>
    <scope>NUCLEOTIDE SEQUENCE [LARGE SCALE GENOMIC DNA]</scope>
    <source>
        <strain evidence="5">NBRC 107710</strain>
    </source>
</reference>
<protein>
    <submittedName>
        <fullName evidence="3">Uncharacterized protein</fullName>
    </submittedName>
</protein>